<keyword evidence="7 9" id="KW-0675">Receptor</keyword>
<keyword evidence="5 9" id="KW-0297">G-protein coupled receptor</keyword>
<keyword evidence="6 11" id="KW-0472">Membrane</keyword>
<dbReference type="SUPFAM" id="SSF81321">
    <property type="entry name" value="Family A G protein-coupled receptor-like"/>
    <property type="match status" value="1"/>
</dbReference>
<dbReference type="GO" id="GO:0043410">
    <property type="term" value="P:positive regulation of MAPK cascade"/>
    <property type="evidence" value="ECO:0007669"/>
    <property type="project" value="TreeGrafter"/>
</dbReference>
<comment type="subcellular location">
    <subcellularLocation>
        <location evidence="1">Cell membrane</location>
        <topology evidence="1">Multi-pass membrane protein</topology>
    </subcellularLocation>
</comment>
<evidence type="ECO:0000256" key="7">
    <source>
        <dbReference type="ARBA" id="ARBA00023170"/>
    </source>
</evidence>
<dbReference type="WBParaSite" id="SMUV_0000364601-mRNA-1">
    <property type="protein sequence ID" value="SMUV_0000364601-mRNA-1"/>
    <property type="gene ID" value="SMUV_0000364601"/>
</dbReference>
<dbReference type="AlphaFoldDB" id="A0A0N5AH14"/>
<dbReference type="InterPro" id="IPR017452">
    <property type="entry name" value="GPCR_Rhodpsn_7TM"/>
</dbReference>
<organism evidence="13 14">
    <name type="scientific">Syphacia muris</name>
    <dbReference type="NCBI Taxonomy" id="451379"/>
    <lineage>
        <taxon>Eukaryota</taxon>
        <taxon>Metazoa</taxon>
        <taxon>Ecdysozoa</taxon>
        <taxon>Nematoda</taxon>
        <taxon>Chromadorea</taxon>
        <taxon>Rhabditida</taxon>
        <taxon>Spirurina</taxon>
        <taxon>Oxyuridomorpha</taxon>
        <taxon>Oxyuroidea</taxon>
        <taxon>Oxyuridae</taxon>
        <taxon>Syphacia</taxon>
    </lineage>
</organism>
<evidence type="ECO:0000256" key="9">
    <source>
        <dbReference type="RuleBase" id="RU000688"/>
    </source>
</evidence>
<evidence type="ECO:0000256" key="11">
    <source>
        <dbReference type="SAM" id="Phobius"/>
    </source>
</evidence>
<keyword evidence="13" id="KW-1185">Reference proteome</keyword>
<protein>
    <submittedName>
        <fullName evidence="14">G_PROTEIN_RECEP_F1_2 domain-containing protein</fullName>
    </submittedName>
</protein>
<dbReference type="PANTHER" id="PTHR24248:SF204">
    <property type="entry name" value="HISTAMINE H1 RECEPTOR"/>
    <property type="match status" value="1"/>
</dbReference>
<evidence type="ECO:0000256" key="6">
    <source>
        <dbReference type="ARBA" id="ARBA00023136"/>
    </source>
</evidence>
<feature type="transmembrane region" description="Helical" evidence="11">
    <location>
        <begin position="389"/>
        <end position="409"/>
    </location>
</feature>
<dbReference type="GO" id="GO:0005886">
    <property type="term" value="C:plasma membrane"/>
    <property type="evidence" value="ECO:0007669"/>
    <property type="project" value="UniProtKB-SubCell"/>
</dbReference>
<dbReference type="InterPro" id="IPR000276">
    <property type="entry name" value="GPCR_Rhodpsn"/>
</dbReference>
<evidence type="ECO:0000313" key="14">
    <source>
        <dbReference type="WBParaSite" id="SMUV_0000364601-mRNA-1"/>
    </source>
</evidence>
<feature type="domain" description="G-protein coupled receptors family 1 profile" evidence="12">
    <location>
        <begin position="1"/>
        <end position="440"/>
    </location>
</feature>
<comment type="similarity">
    <text evidence="9">Belongs to the G-protein coupled receptor 1 family.</text>
</comment>
<evidence type="ECO:0000259" key="12">
    <source>
        <dbReference type="PROSITE" id="PS50262"/>
    </source>
</evidence>
<dbReference type="PROSITE" id="PS50262">
    <property type="entry name" value="G_PROTEIN_RECEP_F1_2"/>
    <property type="match status" value="1"/>
</dbReference>
<feature type="region of interest" description="Disordered" evidence="10">
    <location>
        <begin position="237"/>
        <end position="260"/>
    </location>
</feature>
<evidence type="ECO:0000256" key="4">
    <source>
        <dbReference type="ARBA" id="ARBA00022989"/>
    </source>
</evidence>
<dbReference type="Proteomes" id="UP000046393">
    <property type="component" value="Unplaced"/>
</dbReference>
<feature type="transmembrane region" description="Helical" evidence="11">
    <location>
        <begin position="60"/>
        <end position="82"/>
    </location>
</feature>
<evidence type="ECO:0000256" key="5">
    <source>
        <dbReference type="ARBA" id="ARBA00023040"/>
    </source>
</evidence>
<feature type="compositionally biased region" description="Basic and acidic residues" evidence="10">
    <location>
        <begin position="241"/>
        <end position="253"/>
    </location>
</feature>
<dbReference type="PROSITE" id="PS00237">
    <property type="entry name" value="G_PROTEIN_RECEP_F1_1"/>
    <property type="match status" value="1"/>
</dbReference>
<accession>A0A0N5AH14</accession>
<reference evidence="14" key="1">
    <citation type="submission" date="2017-02" db="UniProtKB">
        <authorList>
            <consortium name="WormBaseParasite"/>
        </authorList>
    </citation>
    <scope>IDENTIFICATION</scope>
</reference>
<name>A0A0N5AH14_9BILA</name>
<dbReference type="STRING" id="451379.A0A0N5AH14"/>
<evidence type="ECO:0000256" key="2">
    <source>
        <dbReference type="ARBA" id="ARBA00022475"/>
    </source>
</evidence>
<dbReference type="GO" id="GO:0004930">
    <property type="term" value="F:G protein-coupled receptor activity"/>
    <property type="evidence" value="ECO:0007669"/>
    <property type="project" value="UniProtKB-KW"/>
</dbReference>
<sequence length="474" mass="54730">MPLFCSFNDFFGPNWLCHLWQVADFAASTISLYSICAIALDRFWNLEKPLRVLKRSRRIAYRLIIAIWIVPFAIWTVVYYALNAELFDLSNSSSLSCSHFNDTTSNIIHDRRLKVNRCCADWIKNYTPVLIAIPVMYIPVIILITIFVRIAVIVQHHMKFLSANANNNVSSNCFGYPEFGPLINSNWNSRGTRGSCTKLIDEQHKATESSIATVTSVALRTPPSCLSPRSTKRSWNLAPLTEEKSNGLERSRSEQIQPTEEIHKFRKKGNSIGSCVIQSSLFVPSVRQSLQNSELLSVDRHNECVKKTTSEDNFFVPHIRYNWIRSSLYSTELTLTTRAQSIDSRKTSRISMRSKRESRRFSIIPLPHNIFELIHREGVLQQIRAAKTVAIILFCFLLCWSPFLILWPIKMYCSKCIPDQIYMVSIWLNYIGSALNPVVYTLSSPRARVALRQYLKQRSSFRWKHKIFKRITML</sequence>
<dbReference type="Gene3D" id="1.20.1070.10">
    <property type="entry name" value="Rhodopsin 7-helix transmembrane proteins"/>
    <property type="match status" value="2"/>
</dbReference>
<dbReference type="Pfam" id="PF00001">
    <property type="entry name" value="7tm_1"/>
    <property type="match status" value="2"/>
</dbReference>
<feature type="transmembrane region" description="Helical" evidence="11">
    <location>
        <begin position="20"/>
        <end position="40"/>
    </location>
</feature>
<evidence type="ECO:0000256" key="1">
    <source>
        <dbReference type="ARBA" id="ARBA00004651"/>
    </source>
</evidence>
<proteinExistence type="inferred from homology"/>
<dbReference type="GO" id="GO:0071880">
    <property type="term" value="P:adenylate cyclase-activating adrenergic receptor signaling pathway"/>
    <property type="evidence" value="ECO:0007669"/>
    <property type="project" value="TreeGrafter"/>
</dbReference>
<keyword evidence="2" id="KW-1003">Cell membrane</keyword>
<keyword evidence="8 9" id="KW-0807">Transducer</keyword>
<feature type="transmembrane region" description="Helical" evidence="11">
    <location>
        <begin position="421"/>
        <end position="442"/>
    </location>
</feature>
<evidence type="ECO:0000256" key="3">
    <source>
        <dbReference type="ARBA" id="ARBA00022692"/>
    </source>
</evidence>
<evidence type="ECO:0000256" key="10">
    <source>
        <dbReference type="SAM" id="MobiDB-lite"/>
    </source>
</evidence>
<evidence type="ECO:0000313" key="13">
    <source>
        <dbReference type="Proteomes" id="UP000046393"/>
    </source>
</evidence>
<keyword evidence="4 11" id="KW-1133">Transmembrane helix</keyword>
<dbReference type="PANTHER" id="PTHR24248">
    <property type="entry name" value="ADRENERGIC RECEPTOR-RELATED G-PROTEIN COUPLED RECEPTOR"/>
    <property type="match status" value="1"/>
</dbReference>
<feature type="transmembrane region" description="Helical" evidence="11">
    <location>
        <begin position="131"/>
        <end position="152"/>
    </location>
</feature>
<dbReference type="PRINTS" id="PR00237">
    <property type="entry name" value="GPCRRHODOPSN"/>
</dbReference>
<keyword evidence="3 9" id="KW-0812">Transmembrane</keyword>
<evidence type="ECO:0000256" key="8">
    <source>
        <dbReference type="ARBA" id="ARBA00023224"/>
    </source>
</evidence>